<evidence type="ECO:0000256" key="1">
    <source>
        <dbReference type="ARBA" id="ARBA00022443"/>
    </source>
</evidence>
<feature type="compositionally biased region" description="Basic and acidic residues" evidence="3">
    <location>
        <begin position="905"/>
        <end position="917"/>
    </location>
</feature>
<evidence type="ECO:0000256" key="2">
    <source>
        <dbReference type="PROSITE-ProRule" id="PRU00192"/>
    </source>
</evidence>
<dbReference type="Pfam" id="PF00018">
    <property type="entry name" value="SH3_1"/>
    <property type="match status" value="1"/>
</dbReference>
<reference evidence="6" key="1">
    <citation type="journal article" date="2020" name="J Insects Food Feed">
        <title>The yellow mealworm (Tenebrio molitor) genome: a resource for the emerging insects as food and feed industry.</title>
        <authorList>
            <person name="Eriksson T."/>
            <person name="Andere A."/>
            <person name="Kelstrup H."/>
            <person name="Emery V."/>
            <person name="Picard C."/>
        </authorList>
    </citation>
    <scope>NUCLEOTIDE SEQUENCE</scope>
    <source>
        <strain evidence="6">Stoneville</strain>
        <tissue evidence="6">Whole head</tissue>
    </source>
</reference>
<feature type="compositionally biased region" description="Polar residues" evidence="3">
    <location>
        <begin position="649"/>
        <end position="669"/>
    </location>
</feature>
<protein>
    <submittedName>
        <fullName evidence="6">Uncharacterized protein</fullName>
    </submittedName>
</protein>
<dbReference type="Gene3D" id="1.20.1270.60">
    <property type="entry name" value="Arfaptin homology (AH) domain/BAR domain"/>
    <property type="match status" value="2"/>
</dbReference>
<proteinExistence type="predicted"/>
<dbReference type="PROSITE" id="PS50002">
    <property type="entry name" value="SH3"/>
    <property type="match status" value="1"/>
</dbReference>
<dbReference type="PROSITE" id="PS51338">
    <property type="entry name" value="IMD"/>
    <property type="match status" value="1"/>
</dbReference>
<sequence length="1102" mass="125115">MTRDGVTVKLFHWLRITPSTVAKRLARHFTFEVSSHHHIVVCLISQIRQMLGQYQPLSTYHLPSAPILTVPIPNLPVSAALMKIVEVYKEIQDQQMNILKAFYVDLLVPLETNLEKDTKVVQSEQKRFLQQHKQRSETYSKAAAMMKKQRKKSRTSQKTGLAMDKELKNMQVLEEEKTKLDAFCEQSLKNVSWNFDSNEIDIATSGGFQAMTQERRRYGFVLERQCSLAKHYLSYHNQGLAAYQQNLDKWSEVAKTREYLPESVENIFTNRLRQISVWQDEDVYSNPRSPNFEDDRISISSQLRKTKSMDASCLDIRSIGDVGSPVTTLSRAKSEYNLNSSTHSLAQDGHTPSRRPKSMAVPPPPQWDTQLARALYAYLSSGDNQLSFLEGDLIALIGERNKGWQFGENLRTQCSGWFPLAYTELLDDPTSSPAHRSDAGGSVHQIQQTPMNGGNLMSPGGSATPSGNNSTLELPAPRMFGDTLHLHRSSNNAKQIRRAIGSNNIPPPALPAPVPTPSLPYQKTGIPQSQSANFKSNPDTSTFQSPYQTGIKSSASTFNFTTPPTGAYSTHPQPARADRPTAGAPLPLHLQSKGGKIGGPVGNVSLHSSNDSGFSNDPPPQPEIDYSDDDSIPGQTKLPARRLHRQPNSDDNNNTMKKNVRQASSQGNLIDNRYYMSDDQDLSRERKGIVKRTKSFWKFGKNSSDNEILEGMSLWRHRDLVDVEDEKAKRKNKFNSQERIKRPSRDRSNDSDRTINANQNQESETRNEKEQARKNVENVRKSFRDKPRHPDLENEEYGYQKRGNKPNLDDQFYDDDGDGLMMKTVNRKNILQQYNNDSSGPDSDSESEVTSDDPYDCILVDDQNVNKQDGHFPNVAEIGKKLEKLSKSSKFSPNNGQMRNSVAEKNLRNSSDKKESVDDIIQYNEKRHSFKTFGRESPAEDKERQDNDRYYPQNHNKRSGESNAQEKRRYYADSNKRNSSKEKRGRPSYESIDSDVEGRIVSRRSNSESEKRDKLKYYDSANDEMSDAVENRQFIPRTKLAKTNSNNSSKHEDVGLMDYGETLQKRLKNPEYGAKYDEKSPHNGNMYGPWYDLWGLDASARK</sequence>
<feature type="compositionally biased region" description="Basic and acidic residues" evidence="3">
    <location>
        <begin position="996"/>
        <end position="1016"/>
    </location>
</feature>
<dbReference type="Gene3D" id="2.30.30.40">
    <property type="entry name" value="SH3 Domains"/>
    <property type="match status" value="1"/>
</dbReference>
<dbReference type="FunFam" id="2.30.30.40:FF:000188">
    <property type="entry name" value="Insulin receptor tyrosine kinase substrate"/>
    <property type="match status" value="1"/>
</dbReference>
<dbReference type="SUPFAM" id="SSF50044">
    <property type="entry name" value="SH3-domain"/>
    <property type="match status" value="1"/>
</dbReference>
<dbReference type="AlphaFoldDB" id="A0A8J6LIG7"/>
<dbReference type="GO" id="GO:0051017">
    <property type="term" value="P:actin filament bundle assembly"/>
    <property type="evidence" value="ECO:0007669"/>
    <property type="project" value="TreeGrafter"/>
</dbReference>
<feature type="compositionally biased region" description="Polar residues" evidence="3">
    <location>
        <begin position="461"/>
        <end position="472"/>
    </location>
</feature>
<feature type="compositionally biased region" description="Basic and acidic residues" evidence="3">
    <location>
        <begin position="736"/>
        <end position="753"/>
    </location>
</feature>
<dbReference type="PANTHER" id="PTHR14206">
    <property type="entry name" value="BRAIN-SPECIFIC ANGIOGENESIS INHIBITOR 1-ASSOCIATED PROTEIN 2"/>
    <property type="match status" value="1"/>
</dbReference>
<feature type="compositionally biased region" description="Acidic residues" evidence="3">
    <location>
        <begin position="843"/>
        <end position="855"/>
    </location>
</feature>
<feature type="region of interest" description="Disordered" evidence="3">
    <location>
        <begin position="725"/>
        <end position="856"/>
    </location>
</feature>
<dbReference type="InterPro" id="IPR001452">
    <property type="entry name" value="SH3_domain"/>
</dbReference>
<evidence type="ECO:0000313" key="6">
    <source>
        <dbReference type="EMBL" id="KAH0820087.1"/>
    </source>
</evidence>
<feature type="region of interest" description="Disordered" evidence="3">
    <location>
        <begin position="886"/>
        <end position="1016"/>
    </location>
</feature>
<dbReference type="InterPro" id="IPR036028">
    <property type="entry name" value="SH3-like_dom_sf"/>
</dbReference>
<dbReference type="InterPro" id="IPR013606">
    <property type="entry name" value="I-BAR_dom"/>
</dbReference>
<feature type="domain" description="SH3" evidence="4">
    <location>
        <begin position="367"/>
        <end position="428"/>
    </location>
</feature>
<reference evidence="6" key="2">
    <citation type="submission" date="2021-08" db="EMBL/GenBank/DDBJ databases">
        <authorList>
            <person name="Eriksson T."/>
        </authorList>
    </citation>
    <scope>NUCLEOTIDE SEQUENCE</scope>
    <source>
        <strain evidence="6">Stoneville</strain>
        <tissue evidence="6">Whole head</tissue>
    </source>
</reference>
<dbReference type="EMBL" id="JABDTM020012890">
    <property type="protein sequence ID" value="KAH0820087.1"/>
    <property type="molecule type" value="Genomic_DNA"/>
</dbReference>
<dbReference type="SMART" id="SM00326">
    <property type="entry name" value="SH3"/>
    <property type="match status" value="1"/>
</dbReference>
<feature type="compositionally biased region" description="Basic and acidic residues" evidence="3">
    <location>
        <begin position="958"/>
        <end position="987"/>
    </location>
</feature>
<feature type="region of interest" description="Disordered" evidence="3">
    <location>
        <begin position="501"/>
        <end position="672"/>
    </location>
</feature>
<dbReference type="Proteomes" id="UP000719412">
    <property type="component" value="Unassembled WGS sequence"/>
</dbReference>
<dbReference type="Pfam" id="PF08397">
    <property type="entry name" value="IMD"/>
    <property type="match status" value="1"/>
</dbReference>
<dbReference type="GO" id="GO:0030838">
    <property type="term" value="P:positive regulation of actin filament polymerization"/>
    <property type="evidence" value="ECO:0007669"/>
    <property type="project" value="TreeGrafter"/>
</dbReference>
<evidence type="ECO:0000259" key="4">
    <source>
        <dbReference type="PROSITE" id="PS50002"/>
    </source>
</evidence>
<gene>
    <name evidence="6" type="ORF">GEV33_002704</name>
</gene>
<feature type="compositionally biased region" description="Polar residues" evidence="3">
    <location>
        <begin position="605"/>
        <end position="615"/>
    </location>
</feature>
<feature type="region of interest" description="Disordered" evidence="3">
    <location>
        <begin position="429"/>
        <end position="476"/>
    </location>
</feature>
<feature type="region of interest" description="Disordered" evidence="3">
    <location>
        <begin position="338"/>
        <end position="366"/>
    </location>
</feature>
<keyword evidence="1 2" id="KW-0728">SH3 domain</keyword>
<dbReference type="InterPro" id="IPR027681">
    <property type="entry name" value="IRSp53/IRTKS/Pinkbar"/>
</dbReference>
<feature type="compositionally biased region" description="Polar residues" evidence="3">
    <location>
        <begin position="827"/>
        <end position="836"/>
    </location>
</feature>
<dbReference type="GO" id="GO:0005829">
    <property type="term" value="C:cytosol"/>
    <property type="evidence" value="ECO:0007669"/>
    <property type="project" value="TreeGrafter"/>
</dbReference>
<feature type="compositionally biased region" description="Basic and acidic residues" evidence="3">
    <location>
        <begin position="763"/>
        <end position="792"/>
    </location>
</feature>
<feature type="domain" description="IMD" evidence="5">
    <location>
        <begin position="79"/>
        <end position="274"/>
    </location>
</feature>
<evidence type="ECO:0000256" key="3">
    <source>
        <dbReference type="SAM" id="MobiDB-lite"/>
    </source>
</evidence>
<organism evidence="6 7">
    <name type="scientific">Tenebrio molitor</name>
    <name type="common">Yellow mealworm beetle</name>
    <dbReference type="NCBI Taxonomy" id="7067"/>
    <lineage>
        <taxon>Eukaryota</taxon>
        <taxon>Metazoa</taxon>
        <taxon>Ecdysozoa</taxon>
        <taxon>Arthropoda</taxon>
        <taxon>Hexapoda</taxon>
        <taxon>Insecta</taxon>
        <taxon>Pterygota</taxon>
        <taxon>Neoptera</taxon>
        <taxon>Endopterygota</taxon>
        <taxon>Coleoptera</taxon>
        <taxon>Polyphaga</taxon>
        <taxon>Cucujiformia</taxon>
        <taxon>Tenebrionidae</taxon>
        <taxon>Tenebrio</taxon>
    </lineage>
</organism>
<feature type="compositionally biased region" description="Pro residues" evidence="3">
    <location>
        <begin position="505"/>
        <end position="518"/>
    </location>
</feature>
<accession>A0A8J6LIG7</accession>
<dbReference type="PANTHER" id="PTHR14206:SF7">
    <property type="entry name" value="INSULIN RECEPTOR SUBSTRATE 53 KDA, ISOFORM A"/>
    <property type="match status" value="1"/>
</dbReference>
<name>A0A8J6LIG7_TENMO</name>
<feature type="compositionally biased region" description="Basic and acidic residues" evidence="3">
    <location>
        <begin position="933"/>
        <end position="949"/>
    </location>
</feature>
<keyword evidence="7" id="KW-1185">Reference proteome</keyword>
<evidence type="ECO:0000313" key="7">
    <source>
        <dbReference type="Proteomes" id="UP000719412"/>
    </source>
</evidence>
<comment type="caution">
    <text evidence="6">The sequence shown here is derived from an EMBL/GenBank/DDBJ whole genome shotgun (WGS) entry which is preliminary data.</text>
</comment>
<evidence type="ECO:0000259" key="5">
    <source>
        <dbReference type="PROSITE" id="PS51338"/>
    </source>
</evidence>
<dbReference type="GO" id="GO:0051764">
    <property type="term" value="P:actin crosslink formation"/>
    <property type="evidence" value="ECO:0007669"/>
    <property type="project" value="TreeGrafter"/>
</dbReference>
<dbReference type="CDD" id="cd11779">
    <property type="entry name" value="SH3_Irsp53_BAIAP2L"/>
    <property type="match status" value="1"/>
</dbReference>
<dbReference type="SUPFAM" id="SSF103657">
    <property type="entry name" value="BAR/IMD domain-like"/>
    <property type="match status" value="1"/>
</dbReference>
<dbReference type="GO" id="GO:0007009">
    <property type="term" value="P:plasma membrane organization"/>
    <property type="evidence" value="ECO:0007669"/>
    <property type="project" value="InterPro"/>
</dbReference>
<feature type="compositionally biased region" description="Polar residues" evidence="3">
    <location>
        <begin position="525"/>
        <end position="572"/>
    </location>
</feature>
<dbReference type="InterPro" id="IPR027267">
    <property type="entry name" value="AH/BAR_dom_sf"/>
</dbReference>
<dbReference type="GO" id="GO:0005654">
    <property type="term" value="C:nucleoplasm"/>
    <property type="evidence" value="ECO:0007669"/>
    <property type="project" value="TreeGrafter"/>
</dbReference>